<evidence type="ECO:0000313" key="3">
    <source>
        <dbReference type="Proteomes" id="UP001595859"/>
    </source>
</evidence>
<comment type="caution">
    <text evidence="2">The sequence shown here is derived from an EMBL/GenBank/DDBJ whole genome shotgun (WGS) entry which is preliminary data.</text>
</comment>
<dbReference type="InterPro" id="IPR001387">
    <property type="entry name" value="Cro/C1-type_HTH"/>
</dbReference>
<gene>
    <name evidence="2" type="ORF">ACFPCV_09055</name>
</gene>
<dbReference type="EMBL" id="JBHSIS010000003">
    <property type="protein sequence ID" value="MFC4853654.1"/>
    <property type="molecule type" value="Genomic_DNA"/>
</dbReference>
<dbReference type="SUPFAM" id="SSF47413">
    <property type="entry name" value="lambda repressor-like DNA-binding domains"/>
    <property type="match status" value="1"/>
</dbReference>
<dbReference type="Proteomes" id="UP001595859">
    <property type="component" value="Unassembled WGS sequence"/>
</dbReference>
<dbReference type="InterPro" id="IPR010982">
    <property type="entry name" value="Lambda_DNA-bd_dom_sf"/>
</dbReference>
<name>A0ABV9RYC5_9PSEU</name>
<feature type="domain" description="HTH cro/C1-type" evidence="1">
    <location>
        <begin position="24"/>
        <end position="80"/>
    </location>
</feature>
<protein>
    <submittedName>
        <fullName evidence="2">Helix-turn-helix domain-containing protein</fullName>
    </submittedName>
</protein>
<sequence length="177" mass="19297">MSELAELQAESLRTAVGRAVGAELRSVREARGVSRVAFVQQLPSGVGARTLLAYEHGVRQLTLSRLVELAEALDIDPGVLVTRGLQRARLYLERVTLHVDLYAVLHHPTVGKGRFRAMLRWAGNALNENPHGIAEVDVKVVRNLALLTGCSHRDLAGFLAQFTPSPGTTDDEEEKGD</sequence>
<dbReference type="RefSeq" id="WP_378055590.1">
    <property type="nucleotide sequence ID" value="NZ_JBHSIS010000003.1"/>
</dbReference>
<reference evidence="3" key="1">
    <citation type="journal article" date="2019" name="Int. J. Syst. Evol. Microbiol.">
        <title>The Global Catalogue of Microorganisms (GCM) 10K type strain sequencing project: providing services to taxonomists for standard genome sequencing and annotation.</title>
        <authorList>
            <consortium name="The Broad Institute Genomics Platform"/>
            <consortium name="The Broad Institute Genome Sequencing Center for Infectious Disease"/>
            <person name="Wu L."/>
            <person name="Ma J."/>
        </authorList>
    </citation>
    <scope>NUCLEOTIDE SEQUENCE [LARGE SCALE GENOMIC DNA]</scope>
    <source>
        <strain evidence="3">ZS-22-S1</strain>
    </source>
</reference>
<evidence type="ECO:0000313" key="2">
    <source>
        <dbReference type="EMBL" id="MFC4853654.1"/>
    </source>
</evidence>
<dbReference type="SMART" id="SM00530">
    <property type="entry name" value="HTH_XRE"/>
    <property type="match status" value="1"/>
</dbReference>
<dbReference type="PROSITE" id="PS50943">
    <property type="entry name" value="HTH_CROC1"/>
    <property type="match status" value="1"/>
</dbReference>
<proteinExistence type="predicted"/>
<dbReference type="CDD" id="cd00093">
    <property type="entry name" value="HTH_XRE"/>
    <property type="match status" value="1"/>
</dbReference>
<accession>A0ABV9RYC5</accession>
<dbReference type="Gene3D" id="1.10.260.40">
    <property type="entry name" value="lambda repressor-like DNA-binding domains"/>
    <property type="match status" value="1"/>
</dbReference>
<organism evidence="2 3">
    <name type="scientific">Actinophytocola glycyrrhizae</name>
    <dbReference type="NCBI Taxonomy" id="2044873"/>
    <lineage>
        <taxon>Bacteria</taxon>
        <taxon>Bacillati</taxon>
        <taxon>Actinomycetota</taxon>
        <taxon>Actinomycetes</taxon>
        <taxon>Pseudonocardiales</taxon>
        <taxon>Pseudonocardiaceae</taxon>
    </lineage>
</organism>
<keyword evidence="3" id="KW-1185">Reference proteome</keyword>
<evidence type="ECO:0000259" key="1">
    <source>
        <dbReference type="PROSITE" id="PS50943"/>
    </source>
</evidence>